<name>A0A5C8P922_9HYPH</name>
<keyword evidence="6" id="KW-1185">Reference proteome</keyword>
<dbReference type="GO" id="GO:0016746">
    <property type="term" value="F:acyltransferase activity"/>
    <property type="evidence" value="ECO:0007669"/>
    <property type="project" value="UniProtKB-KW"/>
</dbReference>
<evidence type="ECO:0000256" key="2">
    <source>
        <dbReference type="ARBA" id="ARBA00022679"/>
    </source>
</evidence>
<comment type="similarity">
    <text evidence="1">Belongs to the thiolase-like superfamily. Thiolase family.</text>
</comment>
<keyword evidence="2 5" id="KW-0808">Transferase</keyword>
<dbReference type="Proteomes" id="UP000321638">
    <property type="component" value="Unassembled WGS sequence"/>
</dbReference>
<reference evidence="5 6" key="1">
    <citation type="submission" date="2019-06" db="EMBL/GenBank/DDBJ databases">
        <title>New taxonomy in bacterial strain CC-CFT640, isolated from vineyard.</title>
        <authorList>
            <person name="Lin S.-Y."/>
            <person name="Tsai C.-F."/>
            <person name="Young C.-C."/>
        </authorList>
    </citation>
    <scope>NUCLEOTIDE SEQUENCE [LARGE SCALE GENOMIC DNA]</scope>
    <source>
        <strain evidence="5 6">CC-CFT640</strain>
    </source>
</reference>
<accession>A0A5C8P922</accession>
<protein>
    <submittedName>
        <fullName evidence="5">Acetyl-CoA acetyltransferase</fullName>
    </submittedName>
</protein>
<dbReference type="EMBL" id="VDUZ01000079">
    <property type="protein sequence ID" value="TXL69541.1"/>
    <property type="molecule type" value="Genomic_DNA"/>
</dbReference>
<feature type="domain" description="Thiolase-like protein type 1 additional C-terminal" evidence="4">
    <location>
        <begin position="426"/>
        <end position="507"/>
    </location>
</feature>
<dbReference type="OrthoDB" id="4470569at2"/>
<dbReference type="Gene3D" id="3.40.47.10">
    <property type="match status" value="1"/>
</dbReference>
<dbReference type="SUPFAM" id="SSF53901">
    <property type="entry name" value="Thiolase-like"/>
    <property type="match status" value="2"/>
</dbReference>
<dbReference type="Pfam" id="PF18313">
    <property type="entry name" value="TLP1_add_C"/>
    <property type="match status" value="1"/>
</dbReference>
<evidence type="ECO:0000256" key="3">
    <source>
        <dbReference type="ARBA" id="ARBA00023315"/>
    </source>
</evidence>
<dbReference type="InterPro" id="IPR040771">
    <property type="entry name" value="TLP1_add_C"/>
</dbReference>
<evidence type="ECO:0000313" key="6">
    <source>
        <dbReference type="Proteomes" id="UP000321638"/>
    </source>
</evidence>
<dbReference type="PANTHER" id="PTHR18919:SF139">
    <property type="entry name" value="THIOLASE-LIKE PROTEIN TYPE 1 ADDITIONAL C-TERMINAL DOMAIN-CONTAINING PROTEIN"/>
    <property type="match status" value="1"/>
</dbReference>
<proteinExistence type="inferred from homology"/>
<comment type="caution">
    <text evidence="5">The sequence shown here is derived from an EMBL/GenBank/DDBJ whole genome shotgun (WGS) entry which is preliminary data.</text>
</comment>
<evidence type="ECO:0000259" key="4">
    <source>
        <dbReference type="Pfam" id="PF18313"/>
    </source>
</evidence>
<keyword evidence="3" id="KW-0012">Acyltransferase</keyword>
<sequence>MVDSRTLNPRTPVVIGVGQSVDRIDSPSYKTWAASDVAAAAAQAAFENTTRADAVRSAIGAIVAVRTFEDTGRPSPFGKTANFPRSIAKRLGINPGYALWTKAGGNTPGDMMIEFSQRIYDGEFEVALLCGAEGISTVRNAHAQGKSLNFAEDPGGQVEDRGSGLEELRDPLLTRHGVLGAPISYALAENARRHRLGLSKQDYAARMGRLFEPFARVAAANPYSSWAVPAFSATQLLEPGKSNRWIADPYPLRLVARDQVNQGAAVIVASLAAARAMGVPEENFVYLHGYAKAAEKRLLARPDIGASPTAHAAVRAALKGADTTVDDIALFDFYSCFPIAVANVVIDELSLKEDDPRGFTVTGGLPFFGGPGNNYSMHGIAEMAGRLRRQPGKKGFVGANGGTLGKYSAGVYSTQPRDWTEQPSTDLQAALDAVPSPAIDDSHTGPVTVETYTVVHSKTGPQYAVAVGKNAAGRRVIARTPEGDTKAAAHVHEADFLGRRIEVAAQGDINVFQVA</sequence>
<dbReference type="PANTHER" id="PTHR18919">
    <property type="entry name" value="ACETYL-COA C-ACYLTRANSFERASE"/>
    <property type="match status" value="1"/>
</dbReference>
<organism evidence="5 6">
    <name type="scientific">Vineibacter terrae</name>
    <dbReference type="NCBI Taxonomy" id="2586908"/>
    <lineage>
        <taxon>Bacteria</taxon>
        <taxon>Pseudomonadati</taxon>
        <taxon>Pseudomonadota</taxon>
        <taxon>Alphaproteobacteria</taxon>
        <taxon>Hyphomicrobiales</taxon>
        <taxon>Vineibacter</taxon>
    </lineage>
</organism>
<evidence type="ECO:0000256" key="1">
    <source>
        <dbReference type="ARBA" id="ARBA00010982"/>
    </source>
</evidence>
<gene>
    <name evidence="5" type="ORF">FHP25_38610</name>
</gene>
<evidence type="ECO:0000313" key="5">
    <source>
        <dbReference type="EMBL" id="TXL69541.1"/>
    </source>
</evidence>
<dbReference type="RefSeq" id="WP_147852354.1">
    <property type="nucleotide sequence ID" value="NZ_VDUZ01000079.1"/>
</dbReference>
<dbReference type="AlphaFoldDB" id="A0A5C8P922"/>
<dbReference type="InterPro" id="IPR016039">
    <property type="entry name" value="Thiolase-like"/>
</dbReference>
<dbReference type="Gene3D" id="2.40.50.840">
    <property type="match status" value="1"/>
</dbReference>